<name>A0A9P6A6Y5_PLEER</name>
<dbReference type="AlphaFoldDB" id="A0A9P6A6Y5"/>
<dbReference type="EMBL" id="MU154524">
    <property type="protein sequence ID" value="KAF9501087.1"/>
    <property type="molecule type" value="Genomic_DNA"/>
</dbReference>
<keyword evidence="1" id="KW-0238">DNA-binding</keyword>
<evidence type="ECO:0000313" key="4">
    <source>
        <dbReference type="Proteomes" id="UP000807025"/>
    </source>
</evidence>
<reference evidence="3" key="1">
    <citation type="submission" date="2020-11" db="EMBL/GenBank/DDBJ databases">
        <authorList>
            <consortium name="DOE Joint Genome Institute"/>
            <person name="Ahrendt S."/>
            <person name="Riley R."/>
            <person name="Andreopoulos W."/>
            <person name="Labutti K."/>
            <person name="Pangilinan J."/>
            <person name="Ruiz-Duenas F.J."/>
            <person name="Barrasa J.M."/>
            <person name="Sanchez-Garcia M."/>
            <person name="Camarero S."/>
            <person name="Miyauchi S."/>
            <person name="Serrano A."/>
            <person name="Linde D."/>
            <person name="Babiker R."/>
            <person name="Drula E."/>
            <person name="Ayuso-Fernandez I."/>
            <person name="Pacheco R."/>
            <person name="Padilla G."/>
            <person name="Ferreira P."/>
            <person name="Barriuso J."/>
            <person name="Kellner H."/>
            <person name="Castanera R."/>
            <person name="Alfaro M."/>
            <person name="Ramirez L."/>
            <person name="Pisabarro A.G."/>
            <person name="Kuo A."/>
            <person name="Tritt A."/>
            <person name="Lipzen A."/>
            <person name="He G."/>
            <person name="Yan M."/>
            <person name="Ng V."/>
            <person name="Cullen D."/>
            <person name="Martin F."/>
            <person name="Rosso M.-N."/>
            <person name="Henrissat B."/>
            <person name="Hibbett D."/>
            <person name="Martinez A.T."/>
            <person name="Grigoriev I.V."/>
        </authorList>
    </citation>
    <scope>NUCLEOTIDE SEQUENCE</scope>
    <source>
        <strain evidence="3">ATCC 90797</strain>
    </source>
</reference>
<sequence>MVIKFTVEMANRGFPLTHRRLKKHVDEICRAKLGDKFPEGGVGKNWTDRFLERHSDSLSVYWGHHLEDKRGWAVNPTTNKA</sequence>
<gene>
    <name evidence="3" type="ORF">BDN71DRAFT_1380512</name>
</gene>
<proteinExistence type="predicted"/>
<dbReference type="GO" id="GO:0003677">
    <property type="term" value="F:DNA binding"/>
    <property type="evidence" value="ECO:0007669"/>
    <property type="project" value="UniProtKB-KW"/>
</dbReference>
<dbReference type="InterPro" id="IPR006600">
    <property type="entry name" value="HTH_CenpB_DNA-bd_dom"/>
</dbReference>
<protein>
    <recommendedName>
        <fullName evidence="2">HTH CENPB-type domain-containing protein</fullName>
    </recommendedName>
</protein>
<keyword evidence="4" id="KW-1185">Reference proteome</keyword>
<dbReference type="OrthoDB" id="2668963at2759"/>
<comment type="caution">
    <text evidence="3">The sequence shown here is derived from an EMBL/GenBank/DDBJ whole genome shotgun (WGS) entry which is preliminary data.</text>
</comment>
<evidence type="ECO:0000313" key="3">
    <source>
        <dbReference type="EMBL" id="KAF9501087.1"/>
    </source>
</evidence>
<dbReference type="Pfam" id="PF03221">
    <property type="entry name" value="HTH_Tnp_Tc5"/>
    <property type="match status" value="1"/>
</dbReference>
<feature type="domain" description="HTH CENPB-type" evidence="2">
    <location>
        <begin position="1"/>
        <end position="60"/>
    </location>
</feature>
<accession>A0A9P6A6Y5</accession>
<dbReference type="PROSITE" id="PS51253">
    <property type="entry name" value="HTH_CENPB"/>
    <property type="match status" value="1"/>
</dbReference>
<evidence type="ECO:0000259" key="2">
    <source>
        <dbReference type="PROSITE" id="PS51253"/>
    </source>
</evidence>
<dbReference type="Proteomes" id="UP000807025">
    <property type="component" value="Unassembled WGS sequence"/>
</dbReference>
<organism evidence="3 4">
    <name type="scientific">Pleurotus eryngii</name>
    <name type="common">Boletus of the steppes</name>
    <dbReference type="NCBI Taxonomy" id="5323"/>
    <lineage>
        <taxon>Eukaryota</taxon>
        <taxon>Fungi</taxon>
        <taxon>Dikarya</taxon>
        <taxon>Basidiomycota</taxon>
        <taxon>Agaricomycotina</taxon>
        <taxon>Agaricomycetes</taxon>
        <taxon>Agaricomycetidae</taxon>
        <taxon>Agaricales</taxon>
        <taxon>Pleurotineae</taxon>
        <taxon>Pleurotaceae</taxon>
        <taxon>Pleurotus</taxon>
    </lineage>
</organism>
<evidence type="ECO:0000256" key="1">
    <source>
        <dbReference type="ARBA" id="ARBA00023125"/>
    </source>
</evidence>